<evidence type="ECO:0000256" key="3">
    <source>
        <dbReference type="ARBA" id="ARBA00022692"/>
    </source>
</evidence>
<proteinExistence type="inferred from homology"/>
<feature type="transmembrane region" description="Helical" evidence="7">
    <location>
        <begin position="333"/>
        <end position="351"/>
    </location>
</feature>
<evidence type="ECO:0000256" key="4">
    <source>
        <dbReference type="ARBA" id="ARBA00022989"/>
    </source>
</evidence>
<feature type="transmembrane region" description="Helical" evidence="7">
    <location>
        <begin position="132"/>
        <end position="151"/>
    </location>
</feature>
<dbReference type="AlphaFoldDB" id="R0H767"/>
<feature type="transmembrane region" description="Helical" evidence="7">
    <location>
        <begin position="163"/>
        <end position="186"/>
    </location>
</feature>
<sequence>MEPVLPNNKAPSLSHTTVSVDSDGRATVFRPFSLSSPHSRAFHLAWLSLFSCFFSTFSIPPLVPVISSDLNLSDSTVSAAGIASFVGSIFSRLAMGPLCDLIGPRTSSAILSFLTAPAILSAAFISSPTSFILLRFFVGFSLANFVANQYWMSSMFSGNVIGLANGVSAGWANVGAGVSQLLMPLIYTTIAEFIPHAVAWRVSFVFPAIFQVTTAVLVLLYGQDTPNGNRDASKRNKIRSPEEEEDSNLVEILIGGLGNYRAWILALLYGYSYGVELTTDNVIAGYFYERFGVNLEAAGTIAASFGISNIASRPAGGMISDALGKRFGMRGRLWGLWVVQSVAGLLCVLLGRVNSLWGSIAVMWVFSVFVQAASGLVFGVVPFVSTRSLGVVAGITGSGGTVGAVVTQFLLFSGDGVRKQRSISLMGLMTFVFSLSVTSIYFPRWGGMCCGPSPSSGTDDVSRGLLVDGDEEEADTVNRPVC</sequence>
<protein>
    <recommendedName>
        <fullName evidence="8">Major facilitator superfamily (MFS) profile domain-containing protein</fullName>
    </recommendedName>
</protein>
<dbReference type="EMBL" id="KB870810">
    <property type="protein sequence ID" value="EOA19393.1"/>
    <property type="molecule type" value="Genomic_DNA"/>
</dbReference>
<keyword evidence="6 7" id="KW-0472">Membrane</keyword>
<keyword evidence="5" id="KW-0534">Nitrate assimilation</keyword>
<name>R0H767_9BRAS</name>
<dbReference type="KEGG" id="crb:17881611"/>
<feature type="transmembrane region" description="Helical" evidence="7">
    <location>
        <begin position="44"/>
        <end position="63"/>
    </location>
</feature>
<dbReference type="GO" id="GO:0042128">
    <property type="term" value="P:nitrate assimilation"/>
    <property type="evidence" value="ECO:0007669"/>
    <property type="project" value="UniProtKB-KW"/>
</dbReference>
<dbReference type="CDD" id="cd17341">
    <property type="entry name" value="MFS_NRT2_like"/>
    <property type="match status" value="1"/>
</dbReference>
<evidence type="ECO:0000256" key="6">
    <source>
        <dbReference type="ARBA" id="ARBA00023136"/>
    </source>
</evidence>
<dbReference type="InterPro" id="IPR020846">
    <property type="entry name" value="MFS_dom"/>
</dbReference>
<evidence type="ECO:0000256" key="2">
    <source>
        <dbReference type="ARBA" id="ARBA00008432"/>
    </source>
</evidence>
<reference evidence="10" key="1">
    <citation type="journal article" date="2013" name="Nat. Genet.">
        <title>The Capsella rubella genome and the genomic consequences of rapid mating system evolution.</title>
        <authorList>
            <person name="Slotte T."/>
            <person name="Hazzouri K.M."/>
            <person name="Agren J.A."/>
            <person name="Koenig D."/>
            <person name="Maumus F."/>
            <person name="Guo Y.L."/>
            <person name="Steige K."/>
            <person name="Platts A.E."/>
            <person name="Escobar J.S."/>
            <person name="Newman L.K."/>
            <person name="Wang W."/>
            <person name="Mandakova T."/>
            <person name="Vello E."/>
            <person name="Smith L.M."/>
            <person name="Henz S.R."/>
            <person name="Steffen J."/>
            <person name="Takuno S."/>
            <person name="Brandvain Y."/>
            <person name="Coop G."/>
            <person name="Andolfatto P."/>
            <person name="Hu T.T."/>
            <person name="Blanchette M."/>
            <person name="Clark R.M."/>
            <person name="Quesneville H."/>
            <person name="Nordborg M."/>
            <person name="Gaut B.S."/>
            <person name="Lysak M.A."/>
            <person name="Jenkins J."/>
            <person name="Grimwood J."/>
            <person name="Chapman J."/>
            <person name="Prochnik S."/>
            <person name="Shu S."/>
            <person name="Rokhsar D."/>
            <person name="Schmutz J."/>
            <person name="Weigel D."/>
            <person name="Wright S.I."/>
        </authorList>
    </citation>
    <scope>NUCLEOTIDE SEQUENCE [LARGE SCALE GENOMIC DNA]</scope>
    <source>
        <strain evidence="10">cv. Monte Gargano</strain>
    </source>
</reference>
<dbReference type="InterPro" id="IPR011701">
    <property type="entry name" value="MFS"/>
</dbReference>
<dbReference type="PANTHER" id="PTHR23515">
    <property type="entry name" value="HIGH-AFFINITY NITRATE TRANSPORTER 2.3"/>
    <property type="match status" value="1"/>
</dbReference>
<evidence type="ECO:0000256" key="1">
    <source>
        <dbReference type="ARBA" id="ARBA00004127"/>
    </source>
</evidence>
<feature type="transmembrane region" description="Helical" evidence="7">
    <location>
        <begin position="391"/>
        <end position="411"/>
    </location>
</feature>
<dbReference type="InterPro" id="IPR036259">
    <property type="entry name" value="MFS_trans_sf"/>
</dbReference>
<dbReference type="FunFam" id="1.20.1250.20:FF:000053">
    <property type="entry name" value="Nitrate transporter 2.1"/>
    <property type="match status" value="1"/>
</dbReference>
<accession>R0H767</accession>
<dbReference type="InterPro" id="IPR044772">
    <property type="entry name" value="NO3_transporter"/>
</dbReference>
<feature type="transmembrane region" description="Helical" evidence="7">
    <location>
        <begin position="423"/>
        <end position="442"/>
    </location>
</feature>
<dbReference type="GO" id="GO:0015112">
    <property type="term" value="F:nitrate transmembrane transporter activity"/>
    <property type="evidence" value="ECO:0007669"/>
    <property type="project" value="InterPro"/>
</dbReference>
<keyword evidence="10" id="KW-1185">Reference proteome</keyword>
<keyword evidence="4 7" id="KW-1133">Transmembrane helix</keyword>
<dbReference type="Proteomes" id="UP000029121">
    <property type="component" value="Unassembled WGS sequence"/>
</dbReference>
<dbReference type="SUPFAM" id="SSF103473">
    <property type="entry name" value="MFS general substrate transporter"/>
    <property type="match status" value="1"/>
</dbReference>
<feature type="transmembrane region" description="Helical" evidence="7">
    <location>
        <begin position="357"/>
        <end position="384"/>
    </location>
</feature>
<evidence type="ECO:0000256" key="5">
    <source>
        <dbReference type="ARBA" id="ARBA00023063"/>
    </source>
</evidence>
<feature type="transmembrane region" description="Helical" evidence="7">
    <location>
        <begin position="198"/>
        <end position="221"/>
    </location>
</feature>
<feature type="transmembrane region" description="Helical" evidence="7">
    <location>
        <begin position="107"/>
        <end position="126"/>
    </location>
</feature>
<gene>
    <name evidence="9" type="ORF">CARUB_v10000843mg</name>
</gene>
<dbReference type="STRING" id="81985.R0H767"/>
<evidence type="ECO:0000313" key="9">
    <source>
        <dbReference type="EMBL" id="EOA19393.1"/>
    </source>
</evidence>
<evidence type="ECO:0000256" key="7">
    <source>
        <dbReference type="SAM" id="Phobius"/>
    </source>
</evidence>
<dbReference type="FunFam" id="1.20.1250.20:FF:000198">
    <property type="entry name" value="High affinity nitrate transporter 2.5"/>
    <property type="match status" value="1"/>
</dbReference>
<dbReference type="GO" id="GO:0016020">
    <property type="term" value="C:membrane"/>
    <property type="evidence" value="ECO:0007669"/>
    <property type="project" value="UniProtKB-ARBA"/>
</dbReference>
<keyword evidence="3 7" id="KW-0812">Transmembrane</keyword>
<dbReference type="GO" id="GO:0012505">
    <property type="term" value="C:endomembrane system"/>
    <property type="evidence" value="ECO:0007669"/>
    <property type="project" value="UniProtKB-SubCell"/>
</dbReference>
<dbReference type="eggNOG" id="ENOG502QPIC">
    <property type="taxonomic scope" value="Eukaryota"/>
</dbReference>
<feature type="transmembrane region" description="Helical" evidence="7">
    <location>
        <begin position="75"/>
        <end position="95"/>
    </location>
</feature>
<feature type="domain" description="Major facilitator superfamily (MFS) profile" evidence="8">
    <location>
        <begin position="41"/>
        <end position="439"/>
    </location>
</feature>
<evidence type="ECO:0000313" key="10">
    <source>
        <dbReference type="Proteomes" id="UP000029121"/>
    </source>
</evidence>
<comment type="subcellular location">
    <subcellularLocation>
        <location evidence="1">Endomembrane system</location>
        <topology evidence="1">Multi-pass membrane protein</topology>
    </subcellularLocation>
</comment>
<dbReference type="PROSITE" id="PS50850">
    <property type="entry name" value="MFS"/>
    <property type="match status" value="1"/>
</dbReference>
<dbReference type="Pfam" id="PF07690">
    <property type="entry name" value="MFS_1"/>
    <property type="match status" value="1"/>
</dbReference>
<dbReference type="OrthoDB" id="434240at2759"/>
<dbReference type="Gene3D" id="1.20.1250.20">
    <property type="entry name" value="MFS general substrate transporter like domains"/>
    <property type="match status" value="2"/>
</dbReference>
<comment type="similarity">
    <text evidence="2">Belongs to the major facilitator superfamily. Nitrate/nitrite porter (TC 2.A.1.8) family.</text>
</comment>
<evidence type="ECO:0000259" key="8">
    <source>
        <dbReference type="PROSITE" id="PS50850"/>
    </source>
</evidence>
<organism evidence="9 10">
    <name type="scientific">Capsella rubella</name>
    <dbReference type="NCBI Taxonomy" id="81985"/>
    <lineage>
        <taxon>Eukaryota</taxon>
        <taxon>Viridiplantae</taxon>
        <taxon>Streptophyta</taxon>
        <taxon>Embryophyta</taxon>
        <taxon>Tracheophyta</taxon>
        <taxon>Spermatophyta</taxon>
        <taxon>Magnoliopsida</taxon>
        <taxon>eudicotyledons</taxon>
        <taxon>Gunneridae</taxon>
        <taxon>Pentapetalae</taxon>
        <taxon>rosids</taxon>
        <taxon>malvids</taxon>
        <taxon>Brassicales</taxon>
        <taxon>Brassicaceae</taxon>
        <taxon>Camelineae</taxon>
        <taxon>Capsella</taxon>
    </lineage>
</organism>